<dbReference type="EMBL" id="SIHO01000001">
    <property type="protein sequence ID" value="TFU06378.1"/>
    <property type="molecule type" value="Genomic_DNA"/>
</dbReference>
<evidence type="ECO:0000313" key="3">
    <source>
        <dbReference type="Proteomes" id="UP000297737"/>
    </source>
</evidence>
<accession>A0A4Y9ETZ5</accession>
<comment type="caution">
    <text evidence="2">The sequence shown here is derived from an EMBL/GenBank/DDBJ whole genome shotgun (WGS) entry which is preliminary data.</text>
</comment>
<dbReference type="SUPFAM" id="SSF159888">
    <property type="entry name" value="YdhG-like"/>
    <property type="match status" value="1"/>
</dbReference>
<evidence type="ECO:0000313" key="2">
    <source>
        <dbReference type="EMBL" id="TFU06378.1"/>
    </source>
</evidence>
<sequence>MNRDPRIDAYIARAVPFAQPMLTRLRDALHAAASLDETIKWGMPAFTYKGAQVANIAGFKAHVTCNFWRRDAVGEAAPEVVANEKAAMGQFGRMTCLADIPDDKTIAAIVTRAIAKIDAGATTPRPAKRTKPEIAMPDDFAAALTANSGARTHFDAFPPGARRDYLEWITDAKRADTRARRIEQAVQWIAEGKRHNWQYVSC</sequence>
<protein>
    <recommendedName>
        <fullName evidence="1">YdhG-like domain-containing protein</fullName>
    </recommendedName>
</protein>
<feature type="domain" description="YdhG-like" evidence="1">
    <location>
        <begin position="19"/>
        <end position="114"/>
    </location>
</feature>
<reference evidence="2 3" key="1">
    <citation type="submission" date="2019-02" db="EMBL/GenBank/DDBJ databases">
        <title>Polymorphobacter sp. isolated from the lake at the Tibet of China.</title>
        <authorList>
            <person name="Li A."/>
        </authorList>
    </citation>
    <scope>NUCLEOTIDE SEQUENCE [LARGE SCALE GENOMIC DNA]</scope>
    <source>
        <strain evidence="2 3">DJ1R-1</strain>
    </source>
</reference>
<dbReference type="OrthoDB" id="214150at2"/>
<dbReference type="Proteomes" id="UP000297737">
    <property type="component" value="Unassembled WGS sequence"/>
</dbReference>
<proteinExistence type="predicted"/>
<keyword evidence="3" id="KW-1185">Reference proteome</keyword>
<dbReference type="AlphaFoldDB" id="A0A4Y9ETZ5"/>
<dbReference type="Pfam" id="PF08818">
    <property type="entry name" value="DUF1801"/>
    <property type="match status" value="1"/>
</dbReference>
<dbReference type="Pfam" id="PF13376">
    <property type="entry name" value="OmdA"/>
    <property type="match status" value="1"/>
</dbReference>
<evidence type="ECO:0000259" key="1">
    <source>
        <dbReference type="Pfam" id="PF08818"/>
    </source>
</evidence>
<dbReference type="Gene3D" id="3.90.1150.200">
    <property type="match status" value="1"/>
</dbReference>
<dbReference type="RefSeq" id="WP_135245101.1">
    <property type="nucleotide sequence ID" value="NZ_SIHO01000001.1"/>
</dbReference>
<gene>
    <name evidence="2" type="ORF">EUV02_05140</name>
</gene>
<dbReference type="InterPro" id="IPR014922">
    <property type="entry name" value="YdhG-like"/>
</dbReference>
<name>A0A4Y9ETZ5_9SPHN</name>
<organism evidence="2 3">
    <name type="scientific">Glacieibacterium arshaanense</name>
    <dbReference type="NCBI Taxonomy" id="2511025"/>
    <lineage>
        <taxon>Bacteria</taxon>
        <taxon>Pseudomonadati</taxon>
        <taxon>Pseudomonadota</taxon>
        <taxon>Alphaproteobacteria</taxon>
        <taxon>Sphingomonadales</taxon>
        <taxon>Sphingosinicellaceae</taxon>
        <taxon>Glacieibacterium</taxon>
    </lineage>
</organism>